<dbReference type="EMBL" id="BLLG01000012">
    <property type="protein sequence ID" value="GFH37831.1"/>
    <property type="molecule type" value="Genomic_DNA"/>
</dbReference>
<evidence type="ECO:0000313" key="14">
    <source>
        <dbReference type="Proteomes" id="UP000484988"/>
    </source>
</evidence>
<dbReference type="FunFam" id="3.40.50.920:FF:000002">
    <property type="entry name" value="1-deoxy-D-xylulose-5-phosphate synthase"/>
    <property type="match status" value="1"/>
</dbReference>
<feature type="binding site" evidence="11">
    <location>
        <begin position="162"/>
        <end position="163"/>
    </location>
    <ligand>
        <name>thiamine diphosphate</name>
        <dbReference type="ChEBI" id="CHEBI:58937"/>
    </ligand>
</feature>
<dbReference type="GO" id="GO:0009228">
    <property type="term" value="P:thiamine biosynthetic process"/>
    <property type="evidence" value="ECO:0007669"/>
    <property type="project" value="UniProtKB-UniRule"/>
</dbReference>
<dbReference type="PROSITE" id="PS00802">
    <property type="entry name" value="TRANSKETOLASE_2"/>
    <property type="match status" value="1"/>
</dbReference>
<feature type="binding site" evidence="11">
    <location>
        <position position="191"/>
    </location>
    <ligand>
        <name>thiamine diphosphate</name>
        <dbReference type="ChEBI" id="CHEBI:58937"/>
    </ligand>
</feature>
<dbReference type="SMART" id="SM00861">
    <property type="entry name" value="Transket_pyr"/>
    <property type="match status" value="1"/>
</dbReference>
<evidence type="ECO:0000256" key="10">
    <source>
        <dbReference type="ARBA" id="ARBA00055605"/>
    </source>
</evidence>
<comment type="cofactor">
    <cofactor evidence="11">
        <name>Mg(2+)</name>
        <dbReference type="ChEBI" id="CHEBI:18420"/>
    </cofactor>
    <text evidence="11">Binds 1 Mg(2+) ion per subunit.</text>
</comment>
<dbReference type="Pfam" id="PF02779">
    <property type="entry name" value="Transket_pyr"/>
    <property type="match status" value="1"/>
</dbReference>
<feature type="binding site" evidence="11">
    <location>
        <position position="161"/>
    </location>
    <ligand>
        <name>Mg(2+)</name>
        <dbReference type="ChEBI" id="CHEBI:18420"/>
    </ligand>
</feature>
<dbReference type="GO" id="GO:0008661">
    <property type="term" value="F:1-deoxy-D-xylulose-5-phosphate synthase activity"/>
    <property type="evidence" value="ECO:0007669"/>
    <property type="project" value="UniProtKB-UniRule"/>
</dbReference>
<dbReference type="Gene3D" id="3.40.50.970">
    <property type="match status" value="2"/>
</dbReference>
<dbReference type="Proteomes" id="UP000484988">
    <property type="component" value="Unassembled WGS sequence"/>
</dbReference>
<dbReference type="CDD" id="cd02007">
    <property type="entry name" value="TPP_DXS"/>
    <property type="match status" value="1"/>
</dbReference>
<dbReference type="Pfam" id="PF13292">
    <property type="entry name" value="DXP_synthase_N"/>
    <property type="match status" value="1"/>
</dbReference>
<dbReference type="GO" id="GO:0016114">
    <property type="term" value="P:terpenoid biosynthetic process"/>
    <property type="evidence" value="ECO:0007669"/>
    <property type="project" value="UniProtKB-UniRule"/>
</dbReference>
<organism evidence="13 14">
    <name type="scientific">Streptomyces pacificus</name>
    <dbReference type="NCBI Taxonomy" id="2705029"/>
    <lineage>
        <taxon>Bacteria</taxon>
        <taxon>Bacillati</taxon>
        <taxon>Actinomycetota</taxon>
        <taxon>Actinomycetes</taxon>
        <taxon>Kitasatosporales</taxon>
        <taxon>Streptomycetaceae</taxon>
        <taxon>Streptomyces</taxon>
    </lineage>
</organism>
<comment type="caution">
    <text evidence="13">The sequence shown here is derived from an EMBL/GenBank/DDBJ whole genome shotgun (WGS) entry which is preliminary data.</text>
</comment>
<feature type="binding site" evidence="11">
    <location>
        <position position="383"/>
    </location>
    <ligand>
        <name>thiamine diphosphate</name>
        <dbReference type="ChEBI" id="CHEBI:58937"/>
    </ligand>
</feature>
<keyword evidence="5 11" id="KW-0479">Metal-binding</keyword>
<feature type="domain" description="Transketolase-like pyrimidine-binding" evidence="12">
    <location>
        <begin position="332"/>
        <end position="496"/>
    </location>
</feature>
<evidence type="ECO:0000256" key="4">
    <source>
        <dbReference type="ARBA" id="ARBA00022679"/>
    </source>
</evidence>
<dbReference type="PANTHER" id="PTHR43322">
    <property type="entry name" value="1-D-DEOXYXYLULOSE 5-PHOSPHATE SYNTHASE-RELATED"/>
    <property type="match status" value="1"/>
</dbReference>
<comment type="subunit">
    <text evidence="3 11">Homodimer.</text>
</comment>
<evidence type="ECO:0000256" key="5">
    <source>
        <dbReference type="ARBA" id="ARBA00022723"/>
    </source>
</evidence>
<dbReference type="NCBIfam" id="NF003933">
    <property type="entry name" value="PRK05444.2-2"/>
    <property type="match status" value="1"/>
</dbReference>
<accession>A0A6A0AZR7</accession>
<dbReference type="InterPro" id="IPR020826">
    <property type="entry name" value="Transketolase_BS"/>
</dbReference>
<comment type="catalytic activity">
    <reaction evidence="11">
        <text>D-glyceraldehyde 3-phosphate + pyruvate + H(+) = 1-deoxy-D-xylulose 5-phosphate + CO2</text>
        <dbReference type="Rhea" id="RHEA:12605"/>
        <dbReference type="ChEBI" id="CHEBI:15361"/>
        <dbReference type="ChEBI" id="CHEBI:15378"/>
        <dbReference type="ChEBI" id="CHEBI:16526"/>
        <dbReference type="ChEBI" id="CHEBI:57792"/>
        <dbReference type="ChEBI" id="CHEBI:59776"/>
        <dbReference type="EC" id="2.2.1.7"/>
    </reaction>
</comment>
<dbReference type="PROSITE" id="PS00801">
    <property type="entry name" value="TRANSKETOLASE_1"/>
    <property type="match status" value="1"/>
</dbReference>
<dbReference type="GO" id="GO:0005829">
    <property type="term" value="C:cytosol"/>
    <property type="evidence" value="ECO:0007669"/>
    <property type="project" value="TreeGrafter"/>
</dbReference>
<evidence type="ECO:0000256" key="2">
    <source>
        <dbReference type="ARBA" id="ARBA00011081"/>
    </source>
</evidence>
<gene>
    <name evidence="11 13" type="primary">dxs</name>
    <name evidence="13" type="ORF">SCWH03_40710</name>
</gene>
<dbReference type="InterPro" id="IPR049557">
    <property type="entry name" value="Transketolase_CS"/>
</dbReference>
<keyword evidence="8 11" id="KW-0786">Thiamine pyrophosphate</keyword>
<dbReference type="EC" id="2.2.1.7" evidence="11"/>
<evidence type="ECO:0000256" key="8">
    <source>
        <dbReference type="ARBA" id="ARBA00023052"/>
    </source>
</evidence>
<dbReference type="Pfam" id="PF02780">
    <property type="entry name" value="Transketolase_C"/>
    <property type="match status" value="1"/>
</dbReference>
<dbReference type="FunFam" id="3.40.50.970:FF:000005">
    <property type="entry name" value="1-deoxy-D-xylulose-5-phosphate synthase"/>
    <property type="match status" value="1"/>
</dbReference>
<feature type="binding site" evidence="11">
    <location>
        <position position="191"/>
    </location>
    <ligand>
        <name>Mg(2+)</name>
        <dbReference type="ChEBI" id="CHEBI:18420"/>
    </ligand>
</feature>
<keyword evidence="14" id="KW-1185">Reference proteome</keyword>
<dbReference type="RefSeq" id="WP_254076865.1">
    <property type="nucleotide sequence ID" value="NZ_BLLG01000012.1"/>
</dbReference>
<comment type="function">
    <text evidence="10 11">Catalyzes the acyloin condensation reaction between C atoms 2 and 3 of pyruvate and glyceraldehyde 3-phosphate to yield 1-deoxy-D-xylulose-5-phosphate (DXP).</text>
</comment>
<sequence>MTQPRVARRSDVAVGDGWELLARIRGPRDLDGLGREQLDRLAAEIRGFLVDAVSKTGGHLGPNLGVVELTIALHRVFDSPKDRVLFDTGHQSYVHKLLTGRQDFSRLRARGGLSGYPSRAESEHDVIENSHASTVLGWADGLAKANEVLGKDDHVVAVIGDGALTGGMAWEALNNIADAKDRPLVIVVNDNERSYAPTIGGLANHLATLRITDGYERFLARGKDLLERTPVVGRPLYETLHGAKKGLKDFIAPQGMFEDLGLKYVGPIDGHDIEAVESALTRAKRFGGPVIVHCLTEKGRGYQHAEEDEADRFHGIGPIHPDTGLPVKTAAASWTSVFGDEMVRLGRERADVVAITAAMLQPVGLKKFAETFPERVFDVGIAEQHAATSAAGLATGGLHPVFAVYATFLNRAFDQVLMDVALHKCGVTFVLDRAGVTGDDGASHNGMWDMSILQVVPTLRMAAPRDAEQLRAQLREAVEVDDAPTVVRYSKGVVGPAVPAVGRIGGMDVLREPGTAPHGPSGMSGMGGTPGPDVLLVSVGALAPMCLEIAGLLDRQGISTTVVDPRWVKPVDEALPALAARHRVVVTVEDNGRVGGVGSAVAQALRDAGVDLPLRDFGIPQRFLDHASRKEVMAEIGLTAPDIARQVTGLVARLDGRLDDEPSRTAEPVRD</sequence>
<evidence type="ECO:0000313" key="13">
    <source>
        <dbReference type="EMBL" id="GFH37831.1"/>
    </source>
</evidence>
<dbReference type="AlphaFoldDB" id="A0A6A0AZR7"/>
<reference evidence="13 14" key="1">
    <citation type="submission" date="2020-02" db="EMBL/GenBank/DDBJ databases">
        <title>Whole Genome Shotgun Sequence of Streptomyces sp. strain CWH03.</title>
        <authorList>
            <person name="Dohra H."/>
            <person name="Kodani S."/>
            <person name="Yamamura H."/>
        </authorList>
    </citation>
    <scope>NUCLEOTIDE SEQUENCE [LARGE SCALE GENOMIC DNA]</scope>
    <source>
        <strain evidence="13 14">CWH03</strain>
    </source>
</reference>
<name>A0A6A0AZR7_9ACTN</name>
<dbReference type="GO" id="GO:0019288">
    <property type="term" value="P:isopentenyl diphosphate biosynthetic process, methylerythritol 4-phosphate pathway"/>
    <property type="evidence" value="ECO:0007669"/>
    <property type="project" value="TreeGrafter"/>
</dbReference>
<feature type="binding site" evidence="11">
    <location>
        <position position="302"/>
    </location>
    <ligand>
        <name>thiamine diphosphate</name>
        <dbReference type="ChEBI" id="CHEBI:58937"/>
    </ligand>
</feature>
<protein>
    <recommendedName>
        <fullName evidence="11">1-deoxy-D-xylulose-5-phosphate synthase</fullName>
        <ecNumber evidence="11">2.2.1.7</ecNumber>
    </recommendedName>
    <alternativeName>
        <fullName evidence="11">1-deoxyxylulose-5-phosphate synthase</fullName>
        <shortName evidence="11">DXP synthase</shortName>
        <shortName evidence="11">DXPS</shortName>
    </alternativeName>
</protein>
<keyword evidence="6 11" id="KW-0460">Magnesium</keyword>
<evidence type="ECO:0000256" key="3">
    <source>
        <dbReference type="ARBA" id="ARBA00011738"/>
    </source>
</evidence>
<comment type="similarity">
    <text evidence="2 11">Belongs to the transketolase family. DXPS subfamily.</text>
</comment>
<dbReference type="InterPro" id="IPR009014">
    <property type="entry name" value="Transketo_C/PFOR_II"/>
</dbReference>
<keyword evidence="9 11" id="KW-0414">Isoprene biosynthesis</keyword>
<proteinExistence type="inferred from homology"/>
<dbReference type="SUPFAM" id="SSF52518">
    <property type="entry name" value="Thiamin diphosphate-binding fold (THDP-binding)"/>
    <property type="match status" value="2"/>
</dbReference>
<dbReference type="PANTHER" id="PTHR43322:SF5">
    <property type="entry name" value="1-DEOXY-D-XYLULOSE-5-PHOSPHATE SYNTHASE, CHLOROPLASTIC"/>
    <property type="match status" value="1"/>
</dbReference>
<dbReference type="Gene3D" id="3.40.50.920">
    <property type="match status" value="1"/>
</dbReference>
<evidence type="ECO:0000259" key="12">
    <source>
        <dbReference type="SMART" id="SM00861"/>
    </source>
</evidence>
<feature type="binding site" evidence="11">
    <location>
        <begin position="130"/>
        <end position="132"/>
    </location>
    <ligand>
        <name>thiamine diphosphate</name>
        <dbReference type="ChEBI" id="CHEBI:58937"/>
    </ligand>
</feature>
<dbReference type="InterPro" id="IPR029061">
    <property type="entry name" value="THDP-binding"/>
</dbReference>
<comment type="cofactor">
    <cofactor evidence="11">
        <name>thiamine diphosphate</name>
        <dbReference type="ChEBI" id="CHEBI:58937"/>
    </cofactor>
    <text evidence="11">Binds 1 thiamine pyrophosphate per subunit.</text>
</comment>
<dbReference type="GO" id="GO:0000287">
    <property type="term" value="F:magnesium ion binding"/>
    <property type="evidence" value="ECO:0007669"/>
    <property type="project" value="UniProtKB-UniRule"/>
</dbReference>
<evidence type="ECO:0000256" key="11">
    <source>
        <dbReference type="HAMAP-Rule" id="MF_00315"/>
    </source>
</evidence>
<dbReference type="NCBIfam" id="TIGR00204">
    <property type="entry name" value="dxs"/>
    <property type="match status" value="1"/>
</dbReference>
<keyword evidence="4 11" id="KW-0808">Transferase</keyword>
<evidence type="ECO:0000256" key="6">
    <source>
        <dbReference type="ARBA" id="ARBA00022842"/>
    </source>
</evidence>
<dbReference type="HAMAP" id="MF_00315">
    <property type="entry name" value="DXP_synth"/>
    <property type="match status" value="1"/>
</dbReference>
<dbReference type="CDD" id="cd07033">
    <property type="entry name" value="TPP_PYR_DXS_TK_like"/>
    <property type="match status" value="1"/>
</dbReference>
<feature type="binding site" evidence="11">
    <location>
        <position position="90"/>
    </location>
    <ligand>
        <name>thiamine diphosphate</name>
        <dbReference type="ChEBI" id="CHEBI:58937"/>
    </ligand>
</feature>
<evidence type="ECO:0000256" key="1">
    <source>
        <dbReference type="ARBA" id="ARBA00004980"/>
    </source>
</evidence>
<dbReference type="SUPFAM" id="SSF52922">
    <property type="entry name" value="TK C-terminal domain-like"/>
    <property type="match status" value="1"/>
</dbReference>
<comment type="pathway">
    <text evidence="1 11">Metabolic intermediate biosynthesis; 1-deoxy-D-xylulose 5-phosphate biosynthesis; 1-deoxy-D-xylulose 5-phosphate from D-glyceraldehyde 3-phosphate and pyruvate: step 1/1.</text>
</comment>
<dbReference type="GO" id="GO:0030976">
    <property type="term" value="F:thiamine pyrophosphate binding"/>
    <property type="evidence" value="ECO:0007669"/>
    <property type="project" value="UniProtKB-UniRule"/>
</dbReference>
<evidence type="ECO:0000256" key="7">
    <source>
        <dbReference type="ARBA" id="ARBA00022977"/>
    </source>
</evidence>
<evidence type="ECO:0000256" key="9">
    <source>
        <dbReference type="ARBA" id="ARBA00023229"/>
    </source>
</evidence>
<dbReference type="InterPro" id="IPR033248">
    <property type="entry name" value="Transketolase_C"/>
</dbReference>
<keyword evidence="7 11" id="KW-0784">Thiamine biosynthesis</keyword>
<dbReference type="InterPro" id="IPR005475">
    <property type="entry name" value="Transketolase-like_Pyr-bd"/>
</dbReference>
<dbReference type="UniPathway" id="UPA00064">
    <property type="reaction ID" value="UER00091"/>
</dbReference>
<dbReference type="InterPro" id="IPR005477">
    <property type="entry name" value="Dxylulose-5-P_synthase"/>
</dbReference>